<keyword evidence="2" id="KW-1185">Reference proteome</keyword>
<gene>
    <name evidence="1" type="ORF">MSG28_002496</name>
</gene>
<dbReference type="Proteomes" id="UP001064048">
    <property type="component" value="Chromosome 3"/>
</dbReference>
<protein>
    <submittedName>
        <fullName evidence="1">Uncharacterized protein</fullName>
    </submittedName>
</protein>
<evidence type="ECO:0000313" key="2">
    <source>
        <dbReference type="Proteomes" id="UP001064048"/>
    </source>
</evidence>
<comment type="caution">
    <text evidence="1">The sequence shown here is derived from an EMBL/GenBank/DDBJ whole genome shotgun (WGS) entry which is preliminary data.</text>
</comment>
<organism evidence="1 2">
    <name type="scientific">Choristoneura fumiferana</name>
    <name type="common">Spruce budworm moth</name>
    <name type="synonym">Archips fumiferana</name>
    <dbReference type="NCBI Taxonomy" id="7141"/>
    <lineage>
        <taxon>Eukaryota</taxon>
        <taxon>Metazoa</taxon>
        <taxon>Ecdysozoa</taxon>
        <taxon>Arthropoda</taxon>
        <taxon>Hexapoda</taxon>
        <taxon>Insecta</taxon>
        <taxon>Pterygota</taxon>
        <taxon>Neoptera</taxon>
        <taxon>Endopterygota</taxon>
        <taxon>Lepidoptera</taxon>
        <taxon>Glossata</taxon>
        <taxon>Ditrysia</taxon>
        <taxon>Tortricoidea</taxon>
        <taxon>Tortricidae</taxon>
        <taxon>Tortricinae</taxon>
        <taxon>Choristoneura</taxon>
    </lineage>
</organism>
<sequence length="557" mass="60582">MDLRFPQSIDATSGSGSGPGGGATRGGDVTPRAQPQRRLIKVDFDNLETCFHRYLQFGNKSITYTQSNGIGMVAVKKQAAQVTYHKYLQIVDDEDEDDTETCASPEVCAPQPYPRHVAPQQTPKPWKRTATDVIFYVYVCIISTRISLKHLPYPHALLAVGDNGDFGDFGDIGDFGDLGNFGDSEETPPRAPPRTRISHDEYHQFCDEALESYDLATQCPSRRASMRRHTVAHAHPVCPPIDGAHSLPHSRPGSRASCAGAASLASSDADVQLAELSWSRSSLQDDLIKSVSGSPSVKHKQWQDAIMSDDRLSLTLEEIVHIRSVLTKAELEVLPVEGRVKEDVEKRRVCFLCLKTRFGIFGPWGQKCKLCKKTVCQKCCSKMRIPTEHFAHVPVVLLSPSLLPSPEDEPSFPRSLMSRLVPDTNVVENSVGSAPNSPAATRRAAAAAHSAPGSRGASALGFSELSVPPVMSRSVDGPGSMPAVLPPTPDRRARYGRSVANAGAAERLRGVQMAVCHDCKAMVLQIIKSSRASRSASRDRALRHLTLDLAPVYTADC</sequence>
<accession>A0ACC0JWE0</accession>
<reference evidence="1 2" key="1">
    <citation type="journal article" date="2022" name="Genome Biol. Evol.">
        <title>The Spruce Budworm Genome: Reconstructing the Evolutionary History of Antifreeze Proteins.</title>
        <authorList>
            <person name="Beliveau C."/>
            <person name="Gagne P."/>
            <person name="Picq S."/>
            <person name="Vernygora O."/>
            <person name="Keeling C.I."/>
            <person name="Pinkney K."/>
            <person name="Doucet D."/>
            <person name="Wen F."/>
            <person name="Johnston J.S."/>
            <person name="Maaroufi H."/>
            <person name="Boyle B."/>
            <person name="Laroche J."/>
            <person name="Dewar K."/>
            <person name="Juretic N."/>
            <person name="Blackburn G."/>
            <person name="Nisole A."/>
            <person name="Brunet B."/>
            <person name="Brandao M."/>
            <person name="Lumley L."/>
            <person name="Duan J."/>
            <person name="Quan G."/>
            <person name="Lucarotti C.J."/>
            <person name="Roe A.D."/>
            <person name="Sperling F.A.H."/>
            <person name="Levesque R.C."/>
            <person name="Cusson M."/>
        </authorList>
    </citation>
    <scope>NUCLEOTIDE SEQUENCE [LARGE SCALE GENOMIC DNA]</scope>
    <source>
        <strain evidence="1">Glfc:IPQL:Cfum</strain>
    </source>
</reference>
<name>A0ACC0JWE0_CHOFU</name>
<evidence type="ECO:0000313" key="1">
    <source>
        <dbReference type="EMBL" id="KAI8428290.1"/>
    </source>
</evidence>
<dbReference type="EMBL" id="CM046103">
    <property type="protein sequence ID" value="KAI8428290.1"/>
    <property type="molecule type" value="Genomic_DNA"/>
</dbReference>
<proteinExistence type="predicted"/>